<proteinExistence type="predicted"/>
<evidence type="ECO:0000313" key="1">
    <source>
        <dbReference type="EMBL" id="GFD52198.1"/>
    </source>
</evidence>
<accession>A0A699X2R4</accession>
<dbReference type="AlphaFoldDB" id="A0A699X2R4"/>
<reference evidence="1" key="1">
    <citation type="journal article" date="2019" name="Sci. Rep.">
        <title>Draft genome of Tanacetum cinerariifolium, the natural source of mosquito coil.</title>
        <authorList>
            <person name="Yamashiro T."/>
            <person name="Shiraishi A."/>
            <person name="Satake H."/>
            <person name="Nakayama K."/>
        </authorList>
    </citation>
    <scope>NUCLEOTIDE SEQUENCE</scope>
</reference>
<feature type="non-terminal residue" evidence="1">
    <location>
        <position position="1"/>
    </location>
</feature>
<dbReference type="EMBL" id="BKCJ011779216">
    <property type="protein sequence ID" value="GFD52198.1"/>
    <property type="molecule type" value="Genomic_DNA"/>
</dbReference>
<protein>
    <submittedName>
        <fullName evidence="1">Uncharacterized protein</fullName>
    </submittedName>
</protein>
<feature type="non-terminal residue" evidence="1">
    <location>
        <position position="62"/>
    </location>
</feature>
<name>A0A699X2R4_TANCI</name>
<sequence>KQGRIEAIDADEDITLVNDQDDAEMFEVNVAGEVNVASITTTDNAVVIITTDDITLAKALVE</sequence>
<comment type="caution">
    <text evidence="1">The sequence shown here is derived from an EMBL/GenBank/DDBJ whole genome shotgun (WGS) entry which is preliminary data.</text>
</comment>
<organism evidence="1">
    <name type="scientific">Tanacetum cinerariifolium</name>
    <name type="common">Dalmatian daisy</name>
    <name type="synonym">Chrysanthemum cinerariifolium</name>
    <dbReference type="NCBI Taxonomy" id="118510"/>
    <lineage>
        <taxon>Eukaryota</taxon>
        <taxon>Viridiplantae</taxon>
        <taxon>Streptophyta</taxon>
        <taxon>Embryophyta</taxon>
        <taxon>Tracheophyta</taxon>
        <taxon>Spermatophyta</taxon>
        <taxon>Magnoliopsida</taxon>
        <taxon>eudicotyledons</taxon>
        <taxon>Gunneridae</taxon>
        <taxon>Pentapetalae</taxon>
        <taxon>asterids</taxon>
        <taxon>campanulids</taxon>
        <taxon>Asterales</taxon>
        <taxon>Asteraceae</taxon>
        <taxon>Asteroideae</taxon>
        <taxon>Anthemideae</taxon>
        <taxon>Anthemidinae</taxon>
        <taxon>Tanacetum</taxon>
    </lineage>
</organism>
<gene>
    <name evidence="1" type="ORF">Tci_924167</name>
</gene>